<feature type="region of interest" description="Disordered" evidence="1">
    <location>
        <begin position="972"/>
        <end position="1012"/>
    </location>
</feature>
<feature type="transmembrane region" description="Helical" evidence="2">
    <location>
        <begin position="646"/>
        <end position="667"/>
    </location>
</feature>
<protein>
    <submittedName>
        <fullName evidence="3">Uncharacterized protein</fullName>
    </submittedName>
</protein>
<dbReference type="EMBL" id="QKWP01001409">
    <property type="protein sequence ID" value="RIB09145.1"/>
    <property type="molecule type" value="Genomic_DNA"/>
</dbReference>
<keyword evidence="2" id="KW-0472">Membrane</keyword>
<keyword evidence="2" id="KW-0812">Transmembrane</keyword>
<evidence type="ECO:0000313" key="4">
    <source>
        <dbReference type="Proteomes" id="UP000266673"/>
    </source>
</evidence>
<accession>A0A397UFS6</accession>
<feature type="transmembrane region" description="Helical" evidence="2">
    <location>
        <begin position="1219"/>
        <end position="1237"/>
    </location>
</feature>
<organism evidence="3 4">
    <name type="scientific">Gigaspora rosea</name>
    <dbReference type="NCBI Taxonomy" id="44941"/>
    <lineage>
        <taxon>Eukaryota</taxon>
        <taxon>Fungi</taxon>
        <taxon>Fungi incertae sedis</taxon>
        <taxon>Mucoromycota</taxon>
        <taxon>Glomeromycotina</taxon>
        <taxon>Glomeromycetes</taxon>
        <taxon>Diversisporales</taxon>
        <taxon>Gigasporaceae</taxon>
        <taxon>Gigaspora</taxon>
    </lineage>
</organism>
<evidence type="ECO:0000313" key="3">
    <source>
        <dbReference type="EMBL" id="RIB09145.1"/>
    </source>
</evidence>
<keyword evidence="2" id="KW-1133">Transmembrane helix</keyword>
<feature type="compositionally biased region" description="Basic and acidic residues" evidence="1">
    <location>
        <begin position="984"/>
        <end position="993"/>
    </location>
</feature>
<evidence type="ECO:0000256" key="1">
    <source>
        <dbReference type="SAM" id="MobiDB-lite"/>
    </source>
</evidence>
<keyword evidence="4" id="KW-1185">Reference proteome</keyword>
<comment type="caution">
    <text evidence="3">The sequence shown here is derived from an EMBL/GenBank/DDBJ whole genome shotgun (WGS) entry which is preliminary data.</text>
</comment>
<proteinExistence type="predicted"/>
<sequence>MNGAYINTYIFVWLMKNAKIYLAEKYKVLNNEKPFILVTYINTTNPSDPNTYEEWGAVIDWNSNILSDDFGKLSKLQNDSIINFQHISSFQITPMSTVDGGYCLLYANSTSDNNNQNETLAIRGTVYANFISYNKPAQDRKVLLYTISRRNVIFGGIYCDIVSIGVGQACSIAINYTDIDNVNRIQYLRIRFLTSGSVLKIDVLSNLPNITDIPKSGWRLNSMPFGGYILHAADGTQSTHYVYAYDEFDIPVPLVSTNAFALVNNFATNSYGTVTIMNNNNTFLLPTRYTLDANNPNTSWSLYGIPLPNVLAYNGTVYLYYTIKSGFFFQKIFKILMLKTFIYLDHGFGNLQIDQISPRISSNVDSSIPFLSITFFDPVILSTDETTGNITVYTASNNNIRQQISPKMNDFCRISLDGKTLNINVISSTFNQYGESYYVQMDNNFVKSKFYNEPLKGIGYGIWNLTSNIKNNITSFNSSGSAIVGSVGIANEAKEKFLALSRHDQSKYFMDLLNEIADKVPVRRSRLSTDGNFQYIYYGTSDERIIFSITVDVKLPDLDENTVDSVVSDMNMMISNKRITSFLTGNTSYLDDGYGFKRKSNFWDENLIPIIVSILTLAIITIIYIISSDKILKEINPKIIKFVHIYSTYTIIAISFVFTTYFVFISSKDEPKLILPSKTLWFIRLGINLLMVIALFLYLVCHSIKEDIKETYEDVKDVIKDFWEIKNKYTFEFIERKMNEIVWIFEKIGEIFKNIIKCILDKEDIDKHSIEEVEDVENLFRISIEKEDHLQPSNNPVENYQDKDRKIIRDVFKVTKTDTFYIIKDDFEGSDKLYKIFDNKKDVISTNIQSRIKDIPKVLNKISEDPCTVKDLTKNSVEIQFTATPQVFIKINHDEIKFPTMKETKDKIFTEINIGIAVIFLEELFNILLEEFFELMQKRILNTIKKKISQTSKQSQNTNEDLNGIQEDTVNEELSNGPNVDGQKASDKQKVSDESEASDGQTASNEEQEEISNETYAILNGVYDKIYDEILVPPRLPKEIQDKNPDEIWDKNSEEYFTEISNKIKKMISGQIQERIKKEYFSKTLKETNKQETSDGDKQKRFSNANPKITYEINKIEKIFCDILKKKLHGARDYIKMVRNRYLDNSKDSNAEDRKAMVKKVDSYIEKAILIKVWIQIMFNIALIIIMATYRYIRYTVVNGQPDTYNKANKQNITDNSKLNITFIYIIYYKFLVKLLMHIKRYSESTTGTSFPQSAPQVVNVQTYDDGIILVSVARQSDSQIQISSKYKLFS</sequence>
<gene>
    <name evidence="3" type="ORF">C2G38_2044554</name>
</gene>
<dbReference type="Proteomes" id="UP000266673">
    <property type="component" value="Unassembled WGS sequence"/>
</dbReference>
<evidence type="ECO:0000256" key="2">
    <source>
        <dbReference type="SAM" id="Phobius"/>
    </source>
</evidence>
<feature type="transmembrane region" description="Helical" evidence="2">
    <location>
        <begin position="607"/>
        <end position="626"/>
    </location>
</feature>
<feature type="transmembrane region" description="Helical" evidence="2">
    <location>
        <begin position="1169"/>
        <end position="1193"/>
    </location>
</feature>
<reference evidence="3 4" key="1">
    <citation type="submission" date="2018-06" db="EMBL/GenBank/DDBJ databases">
        <title>Comparative genomics reveals the genomic features of Rhizophagus irregularis, R. cerebriforme, R. diaphanum and Gigaspora rosea, and their symbiotic lifestyle signature.</title>
        <authorList>
            <person name="Morin E."/>
            <person name="San Clemente H."/>
            <person name="Chen E.C.H."/>
            <person name="De La Providencia I."/>
            <person name="Hainaut M."/>
            <person name="Kuo A."/>
            <person name="Kohler A."/>
            <person name="Murat C."/>
            <person name="Tang N."/>
            <person name="Roy S."/>
            <person name="Loubradou J."/>
            <person name="Henrissat B."/>
            <person name="Grigoriev I.V."/>
            <person name="Corradi N."/>
            <person name="Roux C."/>
            <person name="Martin F.M."/>
        </authorList>
    </citation>
    <scope>NUCLEOTIDE SEQUENCE [LARGE SCALE GENOMIC DNA]</scope>
    <source>
        <strain evidence="3 4">DAOM 194757</strain>
    </source>
</reference>
<feature type="transmembrane region" description="Helical" evidence="2">
    <location>
        <begin position="679"/>
        <end position="700"/>
    </location>
</feature>
<name>A0A397UFS6_9GLOM</name>